<dbReference type="Proteomes" id="UP000007934">
    <property type="component" value="Chromosome"/>
</dbReference>
<accession>E7A9P8</accession>
<dbReference type="KEGG" id="hfe:HFELIS_12840"/>
<dbReference type="EMBL" id="FQ670179">
    <property type="protein sequence ID" value="CBY83368.1"/>
    <property type="molecule type" value="Genomic_DNA"/>
</dbReference>
<evidence type="ECO:0000313" key="1">
    <source>
        <dbReference type="EMBL" id="CBY83368.1"/>
    </source>
</evidence>
<keyword evidence="2" id="KW-1185">Reference proteome</keyword>
<name>E7A9P8_HELFC</name>
<reference evidence="1 2" key="1">
    <citation type="journal article" date="2011" name="Genome Biol. Evol.">
        <title>Comparative whole genome sequence analysis of the carcinogenic bacterial model pathogen Helicobacter felis.</title>
        <authorList>
            <person name="Arnold I.C."/>
            <person name="Zigova Z."/>
            <person name="Holden M."/>
            <person name="Lawley T.D."/>
            <person name="Rad R."/>
            <person name="Dougan G."/>
            <person name="Falkow S."/>
            <person name="Bentley S.D."/>
            <person name="Muller A."/>
        </authorList>
    </citation>
    <scope>NUCLEOTIDE SEQUENCE [LARGE SCALE GENOMIC DNA]</scope>
    <source>
        <strain evidence="2">ATCC 49179 / CCUG 28539 / NCTC 12436 / CS1</strain>
    </source>
</reference>
<sequence>MHGQLSGEFKSFVATKFSAGSLERIDLKLRCNVKKGLKNFAHTQSVTDTKSGTKLVLKHFMLTQGT</sequence>
<organism evidence="1 2">
    <name type="scientific">Helicobacter felis (strain ATCC 49179 / CCUG 28539 / NCTC 12436 / CS1)</name>
    <dbReference type="NCBI Taxonomy" id="936155"/>
    <lineage>
        <taxon>Bacteria</taxon>
        <taxon>Pseudomonadati</taxon>
        <taxon>Campylobacterota</taxon>
        <taxon>Epsilonproteobacteria</taxon>
        <taxon>Campylobacterales</taxon>
        <taxon>Helicobacteraceae</taxon>
        <taxon>Helicobacter</taxon>
    </lineage>
</organism>
<gene>
    <name evidence="1" type="ordered locus">Hfelis_12840</name>
</gene>
<protein>
    <submittedName>
        <fullName evidence="1">Uncharacterized protein</fullName>
    </submittedName>
</protein>
<dbReference type="AlphaFoldDB" id="E7A9P8"/>
<dbReference type="STRING" id="936155.HFELIS_12840"/>
<evidence type="ECO:0000313" key="2">
    <source>
        <dbReference type="Proteomes" id="UP000007934"/>
    </source>
</evidence>
<proteinExistence type="predicted"/>
<dbReference type="HOGENOM" id="CLU_2825182_0_0_7"/>